<evidence type="ECO:0000256" key="3">
    <source>
        <dbReference type="SAM" id="Phobius"/>
    </source>
</evidence>
<dbReference type="InterPro" id="IPR005754">
    <property type="entry name" value="Sortase"/>
</dbReference>
<feature type="transmembrane region" description="Helical" evidence="3">
    <location>
        <begin position="12"/>
        <end position="34"/>
    </location>
</feature>
<dbReference type="EMBL" id="CP094970">
    <property type="protein sequence ID" value="UYM03933.1"/>
    <property type="molecule type" value="Genomic_DNA"/>
</dbReference>
<keyword evidence="3" id="KW-1133">Transmembrane helix</keyword>
<dbReference type="CDD" id="cd05830">
    <property type="entry name" value="Sortase_E"/>
    <property type="match status" value="1"/>
</dbReference>
<proteinExistence type="predicted"/>
<dbReference type="SUPFAM" id="SSF63817">
    <property type="entry name" value="Sortase"/>
    <property type="match status" value="1"/>
</dbReference>
<protein>
    <submittedName>
        <fullName evidence="4">Class E sortase</fullName>
    </submittedName>
</protein>
<dbReference type="NCBIfam" id="NF033747">
    <property type="entry name" value="class_E_sortase"/>
    <property type="match status" value="1"/>
</dbReference>
<name>A0AA46TEX4_9ACTN</name>
<evidence type="ECO:0000256" key="1">
    <source>
        <dbReference type="ARBA" id="ARBA00022801"/>
    </source>
</evidence>
<keyword evidence="1" id="KW-0378">Hydrolase</keyword>
<dbReference type="AlphaFoldDB" id="A0AA46TEX4"/>
<dbReference type="Gene3D" id="2.40.260.10">
    <property type="entry name" value="Sortase"/>
    <property type="match status" value="1"/>
</dbReference>
<dbReference type="InterPro" id="IPR042003">
    <property type="entry name" value="Sortase_E"/>
</dbReference>
<evidence type="ECO:0000313" key="5">
    <source>
        <dbReference type="Proteomes" id="UP001164390"/>
    </source>
</evidence>
<evidence type="ECO:0000256" key="2">
    <source>
        <dbReference type="PIRSR" id="PIRSR605754-1"/>
    </source>
</evidence>
<accession>A0AA46TEX4</accession>
<dbReference type="KEGG" id="sgrg:L0C25_15440"/>
<feature type="active site" description="Acyl-thioester intermediate" evidence="2">
    <location>
        <position position="190"/>
    </location>
</feature>
<organism evidence="4 5">
    <name type="scientific">Solicola gregarius</name>
    <dbReference type="NCBI Taxonomy" id="2908642"/>
    <lineage>
        <taxon>Bacteria</taxon>
        <taxon>Bacillati</taxon>
        <taxon>Actinomycetota</taxon>
        <taxon>Actinomycetes</taxon>
        <taxon>Propionibacteriales</taxon>
        <taxon>Nocardioidaceae</taxon>
        <taxon>Solicola</taxon>
    </lineage>
</organism>
<dbReference type="NCBIfam" id="TIGR01076">
    <property type="entry name" value="sortase_fam"/>
    <property type="match status" value="1"/>
</dbReference>
<keyword evidence="5" id="KW-1185">Reference proteome</keyword>
<dbReference type="RefSeq" id="WP_271632575.1">
    <property type="nucleotide sequence ID" value="NZ_CP094970.1"/>
</dbReference>
<feature type="active site" description="Proton donor/acceptor" evidence="2">
    <location>
        <position position="119"/>
    </location>
</feature>
<sequence length="222" mass="24474">MTRPATRTRRRKWLMATGIVLVLAGVAGLGYVAWEYIGTNIVARQTQQNQLDDLHERWQSGEAAGSGEASAVLRIPRFGDDFEVPIIEGVSDDDLSAGVGHQPGTAGPGERGNFVLAGHRVTRGEPFADFPELRAGDRVEIETRTRTYEYRLDMDGDELEVDFSEGWVMESRPDYPAVADSRRLITLVTCAELFHTDGRLVAFGHLVDTRPTERTTATTAPS</sequence>
<keyword evidence="3" id="KW-0472">Membrane</keyword>
<dbReference type="GO" id="GO:0016787">
    <property type="term" value="F:hydrolase activity"/>
    <property type="evidence" value="ECO:0007669"/>
    <property type="project" value="UniProtKB-KW"/>
</dbReference>
<reference evidence="4" key="1">
    <citation type="submission" date="2022-01" db="EMBL/GenBank/DDBJ databases">
        <title>Nocardioidaceae gen. sp. A5X3R13.</title>
        <authorList>
            <person name="Lopez Marin M.A."/>
            <person name="Uhlik O."/>
        </authorList>
    </citation>
    <scope>NUCLEOTIDE SEQUENCE</scope>
    <source>
        <strain evidence="4">A5X3R13</strain>
    </source>
</reference>
<dbReference type="Pfam" id="PF04203">
    <property type="entry name" value="Sortase"/>
    <property type="match status" value="1"/>
</dbReference>
<keyword evidence="3" id="KW-0812">Transmembrane</keyword>
<dbReference type="Proteomes" id="UP001164390">
    <property type="component" value="Chromosome"/>
</dbReference>
<evidence type="ECO:0000313" key="4">
    <source>
        <dbReference type="EMBL" id="UYM03933.1"/>
    </source>
</evidence>
<dbReference type="InterPro" id="IPR053465">
    <property type="entry name" value="Sortase_Class_E"/>
</dbReference>
<dbReference type="InterPro" id="IPR023365">
    <property type="entry name" value="Sortase_dom-sf"/>
</dbReference>
<gene>
    <name evidence="4" type="ORF">L0C25_15440</name>
</gene>